<feature type="active site" description="Proton donor" evidence="3">
    <location>
        <position position="497"/>
    </location>
</feature>
<feature type="domain" description="Glycoside hydrolase family 65 N-terminal" evidence="8">
    <location>
        <begin position="24"/>
        <end position="280"/>
    </location>
</feature>
<evidence type="ECO:0000256" key="5">
    <source>
        <dbReference type="SAM" id="MobiDB-lite"/>
    </source>
</evidence>
<dbReference type="PANTHER" id="PTHR11051:SF13">
    <property type="entry name" value="GLYCOSYL TRANSFERASE"/>
    <property type="match status" value="1"/>
</dbReference>
<dbReference type="InterPro" id="IPR017045">
    <property type="entry name" value="Malt_Pase/Glycosyl_Hdrlase"/>
</dbReference>
<evidence type="ECO:0000256" key="3">
    <source>
        <dbReference type="PIRSR" id="PIRSR036289-50"/>
    </source>
</evidence>
<dbReference type="InterPro" id="IPR011013">
    <property type="entry name" value="Gal_mutarotase_sf_dom"/>
</dbReference>
<dbReference type="PANTHER" id="PTHR11051">
    <property type="entry name" value="GLYCOSYL HYDROLASE-RELATED"/>
    <property type="match status" value="1"/>
</dbReference>
<organism evidence="9 10">
    <name type="scientific">Flavimobilis marinus</name>
    <dbReference type="NCBI Taxonomy" id="285351"/>
    <lineage>
        <taxon>Bacteria</taxon>
        <taxon>Bacillati</taxon>
        <taxon>Actinomycetota</taxon>
        <taxon>Actinomycetes</taxon>
        <taxon>Micrococcales</taxon>
        <taxon>Jonesiaceae</taxon>
        <taxon>Flavimobilis</taxon>
    </lineage>
</organism>
<feature type="domain" description="Glycoside hydrolase family 65 central catalytic" evidence="6">
    <location>
        <begin position="336"/>
        <end position="686"/>
    </location>
</feature>
<keyword evidence="2" id="KW-0326">Glycosidase</keyword>
<dbReference type="SUPFAM" id="SSF74650">
    <property type="entry name" value="Galactose mutarotase-like"/>
    <property type="match status" value="1"/>
</dbReference>
<evidence type="ECO:0000259" key="6">
    <source>
        <dbReference type="Pfam" id="PF03632"/>
    </source>
</evidence>
<reference evidence="10" key="1">
    <citation type="submission" date="2016-10" db="EMBL/GenBank/DDBJ databases">
        <authorList>
            <person name="Varghese N."/>
            <person name="Submissions S."/>
        </authorList>
    </citation>
    <scope>NUCLEOTIDE SEQUENCE [LARGE SCALE GENOMIC DNA]</scope>
    <source>
        <strain evidence="10">DSM 19083</strain>
    </source>
</reference>
<evidence type="ECO:0000256" key="1">
    <source>
        <dbReference type="ARBA" id="ARBA00006768"/>
    </source>
</evidence>
<evidence type="ECO:0000259" key="7">
    <source>
        <dbReference type="Pfam" id="PF03633"/>
    </source>
</evidence>
<feature type="compositionally biased region" description="Pro residues" evidence="5">
    <location>
        <begin position="772"/>
        <end position="782"/>
    </location>
</feature>
<keyword evidence="10" id="KW-1185">Reference proteome</keyword>
<keyword evidence="9" id="KW-0378">Hydrolase</keyword>
<dbReference type="Pfam" id="PF03636">
    <property type="entry name" value="Glyco_hydro_65N"/>
    <property type="match status" value="1"/>
</dbReference>
<dbReference type="GO" id="GO:0004553">
    <property type="term" value="F:hydrolase activity, hydrolyzing O-glycosyl compounds"/>
    <property type="evidence" value="ECO:0007669"/>
    <property type="project" value="TreeGrafter"/>
</dbReference>
<proteinExistence type="inferred from homology"/>
<accession>A0A1I2HH78</accession>
<dbReference type="Gene3D" id="2.60.420.10">
    <property type="entry name" value="Maltose phosphorylase, domain 3"/>
    <property type="match status" value="1"/>
</dbReference>
<dbReference type="GO" id="GO:0016757">
    <property type="term" value="F:glycosyltransferase activity"/>
    <property type="evidence" value="ECO:0007669"/>
    <property type="project" value="UniProtKB-ARBA"/>
</dbReference>
<dbReference type="InterPro" id="IPR005196">
    <property type="entry name" value="Glyco_hydro_65_N"/>
</dbReference>
<evidence type="ECO:0000313" key="9">
    <source>
        <dbReference type="EMBL" id="SFF27831.1"/>
    </source>
</evidence>
<dbReference type="GO" id="GO:0030246">
    <property type="term" value="F:carbohydrate binding"/>
    <property type="evidence" value="ECO:0007669"/>
    <property type="project" value="InterPro"/>
</dbReference>
<dbReference type="STRING" id="285351.SAMN04488035_2262"/>
<feature type="binding site" evidence="4">
    <location>
        <begin position="370"/>
        <end position="371"/>
    </location>
    <ligand>
        <name>substrate</name>
    </ligand>
</feature>
<evidence type="ECO:0000313" key="10">
    <source>
        <dbReference type="Proteomes" id="UP000198520"/>
    </source>
</evidence>
<evidence type="ECO:0000259" key="8">
    <source>
        <dbReference type="Pfam" id="PF03636"/>
    </source>
</evidence>
<dbReference type="EMBL" id="FONZ01000004">
    <property type="protein sequence ID" value="SFF27831.1"/>
    <property type="molecule type" value="Genomic_DNA"/>
</dbReference>
<feature type="domain" description="Glycoside hydrolase family 65 C-terminal" evidence="7">
    <location>
        <begin position="699"/>
        <end position="757"/>
    </location>
</feature>
<evidence type="ECO:0000256" key="4">
    <source>
        <dbReference type="PIRSR" id="PIRSR036289-51"/>
    </source>
</evidence>
<feature type="compositionally biased region" description="Low complexity" evidence="5">
    <location>
        <begin position="761"/>
        <end position="771"/>
    </location>
</feature>
<dbReference type="SUPFAM" id="SSF48208">
    <property type="entry name" value="Six-hairpin glycosidases"/>
    <property type="match status" value="1"/>
</dbReference>
<protein>
    <submittedName>
        <fullName evidence="9">Trehalose and maltose hydrolase (Possible phosphorylase)</fullName>
    </submittedName>
</protein>
<dbReference type="AlphaFoldDB" id="A0A1I2HH78"/>
<dbReference type="Pfam" id="PF03633">
    <property type="entry name" value="Glyco_hydro_65C"/>
    <property type="match status" value="1"/>
</dbReference>
<dbReference type="InterPro" id="IPR005195">
    <property type="entry name" value="Glyco_hydro_65_M"/>
</dbReference>
<evidence type="ECO:0000256" key="2">
    <source>
        <dbReference type="ARBA" id="ARBA00023295"/>
    </source>
</evidence>
<dbReference type="Pfam" id="PF03632">
    <property type="entry name" value="Glyco_hydro_65m"/>
    <property type="match status" value="1"/>
</dbReference>
<dbReference type="InterPro" id="IPR012341">
    <property type="entry name" value="6hp_glycosidase-like_sf"/>
</dbReference>
<dbReference type="InterPro" id="IPR008928">
    <property type="entry name" value="6-hairpin_glycosidase_sf"/>
</dbReference>
<feature type="region of interest" description="Disordered" evidence="5">
    <location>
        <begin position="757"/>
        <end position="789"/>
    </location>
</feature>
<dbReference type="Proteomes" id="UP000198520">
    <property type="component" value="Unassembled WGS sequence"/>
</dbReference>
<name>A0A1I2HH78_9MICO</name>
<dbReference type="GO" id="GO:0005975">
    <property type="term" value="P:carbohydrate metabolic process"/>
    <property type="evidence" value="ECO:0007669"/>
    <property type="project" value="InterPro"/>
</dbReference>
<feature type="binding site" evidence="4">
    <location>
        <begin position="599"/>
        <end position="600"/>
    </location>
    <ligand>
        <name>substrate</name>
    </ligand>
</feature>
<dbReference type="PIRSF" id="PIRSF036289">
    <property type="entry name" value="Glycosyl_hydrolase_malt_phosph"/>
    <property type="match status" value="1"/>
</dbReference>
<dbReference type="Gene3D" id="2.70.98.40">
    <property type="entry name" value="Glycoside hydrolase, family 65, N-terminal domain"/>
    <property type="match status" value="1"/>
</dbReference>
<sequence>MSESLVDEPPDTADLGTEPWVLREATLDLAYLAQTESLFALSNGFLGLRGNLDEGEPSGVTGTYLAGFFEHHPLPYPEGGYGYPEAGQQLVDVTDGKIVRLLVDDEPFDVRTGRLERHERVLDLRAGTLTRDVVWVSPGGRRVGITATRLVSFARRTSAAVRYEVCALDGPVRVVVQSELVANDSPPDVESDDPRVAEALSSPLEPVTQEQRGHGATLVHRTRSSELVVACGADHQVEAPGDHAVESEVQQDLARTTVVAHLGSGEQLTLIKHLAYAWSDDASPASLRDVVAASLTSARSDGWQTLVAEQRAYLADFWRDADVEIDGDAPLQQAVRFCLFQVLQAGARAQGRPIGAKGLTGSGYNGHTFWDIEGFVLPVLAATRPEAAAAALRWRASTLDKARARAKTLRLAGAAFPWRTIDGSETSAYWPAGTAAFHIDADIAYAFERYRYVTGDEGLERDCGLEVLVETARLWMAVGHHDRHGGWHVDGVTGPDEYTAVIDDNVFTNLMAARALEATCAACDRHPELAAGLGVSADERDAWARAAQTVHVPFDDELGVHAQCEDFTRFAEWDFDADEKYPLMLHAPYFELYRKQVVKQADLVLAMHWLPERFDDAQVARNLDYYERRTVRDSSLSAGSQAVVCARAGHMELAHQYLHEAALVDLRDLQDNVGHGLHLASLGSVWVALVEGLGGVWPHADVLRLAPALPPGIDRLAFRMLWRGSRLCVEVTHEAVEVSVLGGDAVELDLDGERVRVDPGTPAVRPVRPRAPLLPTPQQPPGREPRVVG</sequence>
<dbReference type="RefSeq" id="WP_229828862.1">
    <property type="nucleotide sequence ID" value="NZ_BNAN01000004.1"/>
</dbReference>
<dbReference type="InterPro" id="IPR037018">
    <property type="entry name" value="GH65_N"/>
</dbReference>
<comment type="similarity">
    <text evidence="1">Belongs to the glycosyl hydrolase 65 family.</text>
</comment>
<dbReference type="InterPro" id="IPR005194">
    <property type="entry name" value="Glyco_hydro_65_C"/>
</dbReference>
<dbReference type="Gene3D" id="1.50.10.10">
    <property type="match status" value="1"/>
</dbReference>
<gene>
    <name evidence="9" type="ORF">SAMN04488035_2262</name>
</gene>